<dbReference type="STRING" id="4155.A0A022QU67"/>
<keyword evidence="3" id="KW-0347">Helicase</keyword>
<evidence type="ECO:0000256" key="2">
    <source>
        <dbReference type="ARBA" id="ARBA00022801"/>
    </source>
</evidence>
<dbReference type="InterPro" id="IPR047187">
    <property type="entry name" value="SF1_C_Upf1"/>
</dbReference>
<evidence type="ECO:0000256" key="1">
    <source>
        <dbReference type="ARBA" id="ARBA00022741"/>
    </source>
</evidence>
<accession>A0A022QU67</accession>
<dbReference type="AlphaFoldDB" id="A0A022QU67"/>
<dbReference type="GO" id="GO:0004386">
    <property type="term" value="F:helicase activity"/>
    <property type="evidence" value="ECO:0007669"/>
    <property type="project" value="UniProtKB-KW"/>
</dbReference>
<dbReference type="EMBL" id="KI631018">
    <property type="protein sequence ID" value="EYU30858.1"/>
    <property type="molecule type" value="Genomic_DNA"/>
</dbReference>
<keyword evidence="1" id="KW-0547">Nucleotide-binding</keyword>
<dbReference type="GO" id="GO:0016787">
    <property type="term" value="F:hydrolase activity"/>
    <property type="evidence" value="ECO:0007669"/>
    <property type="project" value="UniProtKB-KW"/>
</dbReference>
<reference evidence="9 10" key="1">
    <citation type="journal article" date="2013" name="Proc. Natl. Acad. Sci. U.S.A.">
        <title>Fine-scale variation in meiotic recombination in Mimulus inferred from population shotgun sequencing.</title>
        <authorList>
            <person name="Hellsten U."/>
            <person name="Wright K.M."/>
            <person name="Jenkins J."/>
            <person name="Shu S."/>
            <person name="Yuan Y."/>
            <person name="Wessler S.R."/>
            <person name="Schmutz J."/>
            <person name="Willis J.H."/>
            <person name="Rokhsar D.S."/>
        </authorList>
    </citation>
    <scope>NUCLEOTIDE SEQUENCE [LARGE SCALE GENOMIC DNA]</scope>
    <source>
        <strain evidence="10">cv. DUN x IM62</strain>
    </source>
</reference>
<evidence type="ECO:0000256" key="3">
    <source>
        <dbReference type="ARBA" id="ARBA00022806"/>
    </source>
</evidence>
<dbReference type="InterPro" id="IPR041677">
    <property type="entry name" value="DNA2/NAM7_AAA_11"/>
</dbReference>
<evidence type="ECO:0000259" key="6">
    <source>
        <dbReference type="Pfam" id="PF13086"/>
    </source>
</evidence>
<evidence type="ECO:0000259" key="7">
    <source>
        <dbReference type="Pfam" id="PF13087"/>
    </source>
</evidence>
<feature type="domain" description="DNA2/NAM7 helicase-like C-terminal" evidence="7">
    <location>
        <begin position="671"/>
        <end position="847"/>
    </location>
</feature>
<feature type="compositionally biased region" description="Basic residues" evidence="5">
    <location>
        <begin position="1074"/>
        <end position="1092"/>
    </location>
</feature>
<evidence type="ECO:0008006" key="11">
    <source>
        <dbReference type="Google" id="ProtNLM"/>
    </source>
</evidence>
<feature type="domain" description="DNA2/NAM7 helicase helicase" evidence="6">
    <location>
        <begin position="592"/>
        <end position="663"/>
    </location>
</feature>
<proteinExistence type="predicted"/>
<protein>
    <recommendedName>
        <fullName evidence="11">Helicase ATP-binding domain-containing protein</fullName>
    </recommendedName>
</protein>
<dbReference type="Pfam" id="PF13086">
    <property type="entry name" value="AAA_11"/>
    <property type="match status" value="2"/>
</dbReference>
<dbReference type="SUPFAM" id="SSF52540">
    <property type="entry name" value="P-loop containing nucleoside triphosphate hydrolases"/>
    <property type="match status" value="1"/>
</dbReference>
<dbReference type="PANTHER" id="PTHR10887:SF522">
    <property type="entry name" value="P-LOOP CONTAINING NUCLEOSIDE TRIPHOSPHATE HYDROLASES SUPERFAMILY PROTEIN"/>
    <property type="match status" value="1"/>
</dbReference>
<dbReference type="CDD" id="cd18808">
    <property type="entry name" value="SF1_C_Upf1"/>
    <property type="match status" value="1"/>
</dbReference>
<evidence type="ECO:0000313" key="9">
    <source>
        <dbReference type="EMBL" id="EYU30858.1"/>
    </source>
</evidence>
<dbReference type="PANTHER" id="PTHR10887">
    <property type="entry name" value="DNA2/NAM7 HELICASE FAMILY"/>
    <property type="match status" value="1"/>
</dbReference>
<organism evidence="9 10">
    <name type="scientific">Erythranthe guttata</name>
    <name type="common">Yellow monkey flower</name>
    <name type="synonym">Mimulus guttatus</name>
    <dbReference type="NCBI Taxonomy" id="4155"/>
    <lineage>
        <taxon>Eukaryota</taxon>
        <taxon>Viridiplantae</taxon>
        <taxon>Streptophyta</taxon>
        <taxon>Embryophyta</taxon>
        <taxon>Tracheophyta</taxon>
        <taxon>Spermatophyta</taxon>
        <taxon>Magnoliopsida</taxon>
        <taxon>eudicotyledons</taxon>
        <taxon>Gunneridae</taxon>
        <taxon>Pentapetalae</taxon>
        <taxon>asterids</taxon>
        <taxon>lamiids</taxon>
        <taxon>Lamiales</taxon>
        <taxon>Phrymaceae</taxon>
        <taxon>Erythranthe</taxon>
    </lineage>
</organism>
<feature type="region of interest" description="Disordered" evidence="5">
    <location>
        <begin position="1067"/>
        <end position="1092"/>
    </location>
</feature>
<dbReference type="GO" id="GO:0005524">
    <property type="term" value="F:ATP binding"/>
    <property type="evidence" value="ECO:0007669"/>
    <property type="project" value="UniProtKB-KW"/>
</dbReference>
<dbReference type="InterPro" id="IPR027417">
    <property type="entry name" value="P-loop_NTPase"/>
</dbReference>
<feature type="compositionally biased region" description="Acidic residues" evidence="5">
    <location>
        <begin position="416"/>
        <end position="427"/>
    </location>
</feature>
<sequence>MMMSSTMKKMKKEEEDKKSQGFIDLIFSWSISHIMNKDLYTNKVNRIPDRFSSSDGYLNSFVFPLIEETHADLRSNMTSVHSAPYCEIYDVKKCKKFELPKNLLYSLILKRPENGDKINNTGKYEPESGDLIALTDVRPKCIDDLNRPPKRSYLVALVRGMKDEGLIITILSSKPIDFEKGDKAKGKSGNKLFAVYLTNLTTNIRIWNALHPGKGGGNMNIINSVLDINPSVEESCTLCNSTKTESTNQLLSRKVINSFELDDSQKAAVTNCVALTECHHENSVKLIWGPPGTGKTKTVASLVFTLLKMKCRTLTCAPTNVAVIGVAKRLMSCLSGTLKYDTYGLGDIVLFGNGERMKIVEHEDLQDVFLENRVSVLAHCFAPLTGWKGCLDQMMSLLEDPQSKYQSYLEQLKEQNEDDNDTDDDESEKNNEEKMDESETLKESSKRSFLKKLVIQNKKENKKKKSKEKVSSQEKGKSKCDGGKVDIPLTFEEFFRKRFFILAEKLVFCTTGLYTHLPTMFLPLDVVTDMIRVLDMLQSLQDFLRRVDVTKQGCLNRSLIGNEETFECLEALKLLGRTFRLPNFIEEYGIRNFCLIHACLIFCTVSSSAKLHTEGMAPLEMVIIDEAAQLKECESSIPLQLPGLRHAVLVGDEKQLPAMVISKICEKAGFGRSLFERLVMLGHNKHLLNIQYRMHPSISLFPNKEFLEEKMYGSFSFINITDGKEEFDNRHSRRNIVEVSFVSEIVSKLYKECMKSKKRVRVGCISPYKAQVFAILESLGKTYSTDAKDLFSVNVRSVDGFQGGEEDVIIISTVRCNGNGSVGFLDNRQRANVALTRARYCLWILGNGATLLNSGSVWQKLVMEAKKRGCFYNADEDKNLSLTVSNSLIQRRQTNYLFTTDSTLFKLAIWKVCFSAKFHESILRLKDMEIHNEVASVLVKLSNGWRQQEKKDEIAPSSISRLLELYDVKGTIILAWTIETTRQNNSVETQVIKVLDILPQSEIEQLAKKFDAVVGNYTMNQTSRFLCKQIEKGLMVPVTWPIERANERTNYGSNELANQLASISLSDNEPRLSPKTRKYGGMRRINRNRSRR</sequence>
<feature type="compositionally biased region" description="Basic and acidic residues" evidence="5">
    <location>
        <begin position="428"/>
        <end position="446"/>
    </location>
</feature>
<evidence type="ECO:0000256" key="5">
    <source>
        <dbReference type="SAM" id="MobiDB-lite"/>
    </source>
</evidence>
<name>A0A022QU67_ERYGU</name>
<evidence type="ECO:0000313" key="10">
    <source>
        <dbReference type="Proteomes" id="UP000030748"/>
    </source>
</evidence>
<keyword evidence="10" id="KW-1185">Reference proteome</keyword>
<dbReference type="FunFam" id="3.40.50.300:FF:000326">
    <property type="entry name" value="P-loop containing nucleoside triphosphate hydrolase"/>
    <property type="match status" value="1"/>
</dbReference>
<feature type="region of interest" description="Disordered" evidence="5">
    <location>
        <begin position="459"/>
        <end position="481"/>
    </location>
</feature>
<evidence type="ECO:0000259" key="8">
    <source>
        <dbReference type="Pfam" id="PF20073"/>
    </source>
</evidence>
<dbReference type="Pfam" id="PF13087">
    <property type="entry name" value="AAA_12"/>
    <property type="match status" value="1"/>
</dbReference>
<evidence type="ECO:0000256" key="4">
    <source>
        <dbReference type="ARBA" id="ARBA00022840"/>
    </source>
</evidence>
<dbReference type="GO" id="GO:0005694">
    <property type="term" value="C:chromosome"/>
    <property type="evidence" value="ECO:0007669"/>
    <property type="project" value="UniProtKB-ARBA"/>
</dbReference>
<dbReference type="InterPro" id="IPR041679">
    <property type="entry name" value="DNA2/NAM7-like_C"/>
</dbReference>
<keyword evidence="4" id="KW-0067">ATP-binding</keyword>
<feature type="region of interest" description="Disordered" evidence="5">
    <location>
        <begin position="413"/>
        <end position="446"/>
    </location>
</feature>
<dbReference type="Proteomes" id="UP000030748">
    <property type="component" value="Unassembled WGS sequence"/>
</dbReference>
<feature type="domain" description="DNA2/NAM7 helicase helicase" evidence="6">
    <location>
        <begin position="261"/>
        <end position="510"/>
    </location>
</feature>
<dbReference type="Gene3D" id="3.40.50.300">
    <property type="entry name" value="P-loop containing nucleotide triphosphate hydrolases"/>
    <property type="match status" value="2"/>
</dbReference>
<keyword evidence="2" id="KW-0378">Hydrolase</keyword>
<dbReference type="eggNOG" id="KOG1801">
    <property type="taxonomic scope" value="Eukaryota"/>
</dbReference>
<feature type="compositionally biased region" description="Basic and acidic residues" evidence="5">
    <location>
        <begin position="468"/>
        <end position="481"/>
    </location>
</feature>
<dbReference type="Pfam" id="PF20073">
    <property type="entry name" value="DUF6469"/>
    <property type="match status" value="1"/>
</dbReference>
<dbReference type="InterPro" id="IPR045529">
    <property type="entry name" value="DUF6469"/>
</dbReference>
<dbReference type="InterPro" id="IPR045055">
    <property type="entry name" value="DNA2/NAM7-like"/>
</dbReference>
<dbReference type="GO" id="GO:0003723">
    <property type="term" value="F:RNA binding"/>
    <property type="evidence" value="ECO:0000318"/>
    <property type="project" value="GO_Central"/>
</dbReference>
<feature type="domain" description="DUF6469" evidence="8">
    <location>
        <begin position="102"/>
        <end position="211"/>
    </location>
</feature>
<gene>
    <name evidence="9" type="ORF">MIMGU_mgv1a000529mg</name>
</gene>